<gene>
    <name evidence="7" type="ORF">FCC1311_101892</name>
</gene>
<dbReference type="GO" id="GO:0005741">
    <property type="term" value="C:mitochondrial outer membrane"/>
    <property type="evidence" value="ECO:0007669"/>
    <property type="project" value="TreeGrafter"/>
</dbReference>
<dbReference type="AlphaFoldDB" id="A0A2R5GSW4"/>
<keyword evidence="4" id="KW-0496">Mitochondrion</keyword>
<comment type="subcellular location">
    <subcellularLocation>
        <location evidence="1">Mitochondrion membrane</location>
        <topology evidence="1">Multi-pass membrane protein</topology>
    </subcellularLocation>
</comment>
<feature type="compositionally biased region" description="Low complexity" evidence="6">
    <location>
        <begin position="41"/>
        <end position="53"/>
    </location>
</feature>
<dbReference type="InterPro" id="IPR013946">
    <property type="entry name" value="NCA2-like"/>
</dbReference>
<dbReference type="PANTHER" id="PTHR28234">
    <property type="entry name" value="NUCLEAR CONTROL OF ATPASE PROTEIN 2"/>
    <property type="match status" value="1"/>
</dbReference>
<accession>A0A2R5GSW4</accession>
<dbReference type="EMBL" id="BEYU01000175">
    <property type="protein sequence ID" value="GBG33966.1"/>
    <property type="molecule type" value="Genomic_DNA"/>
</dbReference>
<feature type="compositionally biased region" description="Basic and acidic residues" evidence="6">
    <location>
        <begin position="76"/>
        <end position="97"/>
    </location>
</feature>
<organism evidence="7 8">
    <name type="scientific">Hondaea fermentalgiana</name>
    <dbReference type="NCBI Taxonomy" id="2315210"/>
    <lineage>
        <taxon>Eukaryota</taxon>
        <taxon>Sar</taxon>
        <taxon>Stramenopiles</taxon>
        <taxon>Bigyra</taxon>
        <taxon>Labyrinthulomycetes</taxon>
        <taxon>Thraustochytrida</taxon>
        <taxon>Thraustochytriidae</taxon>
        <taxon>Hondaea</taxon>
    </lineage>
</organism>
<keyword evidence="5" id="KW-0472">Membrane</keyword>
<dbReference type="PANTHER" id="PTHR28234:SF1">
    <property type="entry name" value="NUCLEAR CONTROL OF ATPASE PROTEIN 2"/>
    <property type="match status" value="1"/>
</dbReference>
<reference evidence="7 8" key="1">
    <citation type="submission" date="2017-12" db="EMBL/GenBank/DDBJ databases">
        <title>Sequencing, de novo assembly and annotation of complete genome of a new Thraustochytrid species, strain FCC1311.</title>
        <authorList>
            <person name="Sedici K."/>
            <person name="Godart F."/>
            <person name="Aiese Cigliano R."/>
            <person name="Sanseverino W."/>
            <person name="Barakat M."/>
            <person name="Ortet P."/>
            <person name="Marechal E."/>
            <person name="Cagnac O."/>
            <person name="Amato A."/>
        </authorList>
    </citation>
    <scope>NUCLEOTIDE SEQUENCE [LARGE SCALE GENOMIC DNA]</scope>
</reference>
<dbReference type="Pfam" id="PF08637">
    <property type="entry name" value="NCA2"/>
    <property type="match status" value="1"/>
</dbReference>
<keyword evidence="8" id="KW-1185">Reference proteome</keyword>
<name>A0A2R5GSW4_9STRA</name>
<evidence type="ECO:0000313" key="8">
    <source>
        <dbReference type="Proteomes" id="UP000241890"/>
    </source>
</evidence>
<sequence>MDSHAATASPSLGPLARRCSAQKDLDAATDDDESDGDEQQQEQQGQAQQGEQAGSRRRGRQDQEQSPRDVNAAKSSNDRGKREDAAREGGYNRERLHARFAPLTRTVEDDRGYSIGGEDSHGGMPPLELPERGSQQMMPLSESPSKSRLLIRGASSFNMHAATLGELTVGTNTGDAQLRALYDVDTVMQEVALLEGEAERRVGIALLDAIEVLDASSWGRSHVSDVRYVCEELLPLCAGIDHLPASLGSLEAFVSARVVLELVNFVVVELLKQLEELSGHLAFWEDLEDSPMRVQIVLMWQRPRKWRGLARSIRYLDDLSLKQLGQLGRLKELALQFEDLRSQRGVAHLTLASMYEIASALEVQESASSVAGSMTSEASGGVARFWPVFCSAFDALEQVFGQRLDGLKQVPRHIKYWPEVMAVSALALGVGAFAVSRWDATLASAGRVADSMHEFFVEHVVKPTATLVDELIFDRMLQVSDAEAMADAQASLGRMLEDYVRESDPSLAASERARIVRELDVSVLSLRYETEMKKPFASLVSGDLVRMLLIQMQHLKKELLGIMSTLDELMRENQFNLQVLALMPSLVLAASVQQFGSQVLFALRGTKRSRRFVYAETRARLRDVEQTLNLHLEDQNTLKDVALGRLVLQVHLLENLLFSNQAYFDRHERRRLAEDVGELLSDQLSIAQKLNTIHRMHRSYECLASAAVASPFSLRAKLARFLL</sequence>
<dbReference type="OrthoDB" id="413313at2759"/>
<evidence type="ECO:0000256" key="3">
    <source>
        <dbReference type="ARBA" id="ARBA00022989"/>
    </source>
</evidence>
<evidence type="ECO:0000256" key="6">
    <source>
        <dbReference type="SAM" id="MobiDB-lite"/>
    </source>
</evidence>
<protein>
    <submittedName>
        <fullName evidence="7">Nuclear control of ATPase protein 2</fullName>
    </submittedName>
</protein>
<evidence type="ECO:0000313" key="7">
    <source>
        <dbReference type="EMBL" id="GBG33966.1"/>
    </source>
</evidence>
<keyword evidence="2" id="KW-0812">Transmembrane</keyword>
<evidence type="ECO:0000256" key="4">
    <source>
        <dbReference type="ARBA" id="ARBA00023128"/>
    </source>
</evidence>
<dbReference type="Proteomes" id="UP000241890">
    <property type="component" value="Unassembled WGS sequence"/>
</dbReference>
<comment type="caution">
    <text evidence="7">The sequence shown here is derived from an EMBL/GenBank/DDBJ whole genome shotgun (WGS) entry which is preliminary data.</text>
</comment>
<feature type="region of interest" description="Disordered" evidence="6">
    <location>
        <begin position="1"/>
        <end position="100"/>
    </location>
</feature>
<evidence type="ECO:0000256" key="5">
    <source>
        <dbReference type="ARBA" id="ARBA00023136"/>
    </source>
</evidence>
<evidence type="ECO:0000256" key="1">
    <source>
        <dbReference type="ARBA" id="ARBA00004225"/>
    </source>
</evidence>
<feature type="compositionally biased region" description="Acidic residues" evidence="6">
    <location>
        <begin position="27"/>
        <end position="40"/>
    </location>
</feature>
<evidence type="ECO:0000256" key="2">
    <source>
        <dbReference type="ARBA" id="ARBA00022692"/>
    </source>
</evidence>
<proteinExistence type="predicted"/>
<dbReference type="InParanoid" id="A0A2R5GSW4"/>
<keyword evidence="3" id="KW-1133">Transmembrane helix</keyword>
<feature type="compositionally biased region" description="Polar residues" evidence="6">
    <location>
        <begin position="1"/>
        <end position="10"/>
    </location>
</feature>